<keyword evidence="3" id="KW-1185">Reference proteome</keyword>
<evidence type="ECO:0000259" key="1">
    <source>
        <dbReference type="Pfam" id="PF05043"/>
    </source>
</evidence>
<proteinExistence type="predicted"/>
<comment type="caution">
    <text evidence="2">The sequence shown here is derived from an EMBL/GenBank/DDBJ whole genome shotgun (WGS) entry which is preliminary data.</text>
</comment>
<evidence type="ECO:0000313" key="2">
    <source>
        <dbReference type="EMBL" id="MFD1484084.1"/>
    </source>
</evidence>
<dbReference type="RefSeq" id="WP_125747840.1">
    <property type="nucleotide sequence ID" value="NZ_JBHTON010000005.1"/>
</dbReference>
<protein>
    <submittedName>
        <fullName evidence="2">Helix-turn-helix domain-containing protein</fullName>
    </submittedName>
</protein>
<sequence length="501" mass="57593">MFEAYFFDKRSTINYRVYRVLKALQNTDFTVNRLSQEAQLSYSQAYNEFQDIMADLQAMTDATVPIADEEAFQKLGVDVTVDQYRFHLLRDSMAFNFFDYAFKAENPDVHQFCAQNDLSISTLRRRVEGFKTYLQSKGVALNTSTWAPEGSELRIRMVMINFFVLAYRGVGWPFGDAHYHETVALATQFHQAAPDAWFNQPEHEAKQDLLALGVQRIRLTQGHPLPLVPRLQAILQAPDLMTLPLVLTPTPPADAQMESAFFYFCRIHFLSLQGHLTRTDQWLLDHFQHRNDAVAHFADGLIAYLVTQTPPAASDERLPAHDLLRANLYRMTYSFWLFSGDFSKRLDFYDEDRTASTFGHLPELITQYFDLLEGDTVVFKPFVGLMRRLLYGIIRPDFPQLDADHQLCIAVLVEPGTFTLRDLLAFLDGVSFVKLATAQDDADPDVIITTLTSPNLIIDYYGPEHADVIQWQSTAAEEDYYRLYAELARRHHLKNLKQAQQ</sequence>
<name>A0ABW4E5N4_9LACO</name>
<gene>
    <name evidence="2" type="ORF">ACFQ5J_02435</name>
</gene>
<organism evidence="2 3">
    <name type="scientific">Lacticaseibacillus baoqingensis</name>
    <dbReference type="NCBI Taxonomy" id="2486013"/>
    <lineage>
        <taxon>Bacteria</taxon>
        <taxon>Bacillati</taxon>
        <taxon>Bacillota</taxon>
        <taxon>Bacilli</taxon>
        <taxon>Lactobacillales</taxon>
        <taxon>Lactobacillaceae</taxon>
        <taxon>Lacticaseibacillus</taxon>
    </lineage>
</organism>
<dbReference type="Pfam" id="PF05043">
    <property type="entry name" value="Mga"/>
    <property type="match status" value="1"/>
</dbReference>
<dbReference type="Proteomes" id="UP001597252">
    <property type="component" value="Unassembled WGS sequence"/>
</dbReference>
<feature type="domain" description="Mga helix-turn-helix" evidence="1">
    <location>
        <begin position="81"/>
        <end position="163"/>
    </location>
</feature>
<reference evidence="3" key="1">
    <citation type="journal article" date="2019" name="Int. J. Syst. Evol. Microbiol.">
        <title>The Global Catalogue of Microorganisms (GCM) 10K type strain sequencing project: providing services to taxonomists for standard genome sequencing and annotation.</title>
        <authorList>
            <consortium name="The Broad Institute Genomics Platform"/>
            <consortium name="The Broad Institute Genome Sequencing Center for Infectious Disease"/>
            <person name="Wu L."/>
            <person name="Ma J."/>
        </authorList>
    </citation>
    <scope>NUCLEOTIDE SEQUENCE [LARGE SCALE GENOMIC DNA]</scope>
    <source>
        <strain evidence="3">CCM 8903</strain>
    </source>
</reference>
<dbReference type="InterPro" id="IPR007737">
    <property type="entry name" value="Mga_HTH"/>
</dbReference>
<dbReference type="EMBL" id="JBHTON010000005">
    <property type="protein sequence ID" value="MFD1484084.1"/>
    <property type="molecule type" value="Genomic_DNA"/>
</dbReference>
<evidence type="ECO:0000313" key="3">
    <source>
        <dbReference type="Proteomes" id="UP001597252"/>
    </source>
</evidence>
<accession>A0ABW4E5N4</accession>